<sequence length="59" mass="6714">MRSSGAAVSAPRWPDAIETQVDLVVSRLLHGKIRDYTPLLHRPSKWMRPAAVQRRQAVH</sequence>
<evidence type="ECO:0000313" key="2">
    <source>
        <dbReference type="Proteomes" id="UP000245698"/>
    </source>
</evidence>
<dbReference type="EMBL" id="FUIG01000044">
    <property type="protein sequence ID" value="SJM33754.1"/>
    <property type="molecule type" value="Genomic_DNA"/>
</dbReference>
<protein>
    <submittedName>
        <fullName evidence="1">Uncharacterized protein</fullName>
    </submittedName>
</protein>
<dbReference type="AlphaFoldDB" id="A0A2P9ARJ5"/>
<reference evidence="2" key="1">
    <citation type="submission" date="2016-12" db="EMBL/GenBank/DDBJ databases">
        <authorList>
            <person name="Brunel B."/>
        </authorList>
    </citation>
    <scope>NUCLEOTIDE SEQUENCE [LARGE SCALE GENOMIC DNA]</scope>
</reference>
<accession>A0A2P9ARJ5</accession>
<name>A0A2P9ARJ5_9HYPH</name>
<proteinExistence type="predicted"/>
<organism evidence="1 2">
    <name type="scientific">Mesorhizobium delmotii</name>
    <dbReference type="NCBI Taxonomy" id="1631247"/>
    <lineage>
        <taxon>Bacteria</taxon>
        <taxon>Pseudomonadati</taxon>
        <taxon>Pseudomonadota</taxon>
        <taxon>Alphaproteobacteria</taxon>
        <taxon>Hyphomicrobiales</taxon>
        <taxon>Phyllobacteriaceae</taxon>
        <taxon>Mesorhizobium</taxon>
    </lineage>
</organism>
<evidence type="ECO:0000313" key="1">
    <source>
        <dbReference type="EMBL" id="SJM33754.1"/>
    </source>
</evidence>
<keyword evidence="2" id="KW-1185">Reference proteome</keyword>
<dbReference type="Proteomes" id="UP000245698">
    <property type="component" value="Unassembled WGS sequence"/>
</dbReference>
<gene>
    <name evidence="1" type="ORF">BQ8482_360155</name>
</gene>